<dbReference type="CDD" id="cd01335">
    <property type="entry name" value="Radical_SAM"/>
    <property type="match status" value="1"/>
</dbReference>
<dbReference type="UniPathway" id="UPA00079"/>
<comment type="pathway">
    <text evidence="6">Quinol/quinone metabolism; menaquinone biosynthesis.</text>
</comment>
<dbReference type="GO" id="GO:0044689">
    <property type="term" value="F:7,8-didemethyl-8-hydroxy-5-deazariboflavin synthase activity"/>
    <property type="evidence" value="ECO:0007669"/>
    <property type="project" value="TreeGrafter"/>
</dbReference>
<keyword evidence="4 6" id="KW-0408">Iron</keyword>
<feature type="binding site" evidence="8">
    <location>
        <position position="169"/>
    </location>
    <ligand>
        <name>(3R)-3-methyl-D-ornithine</name>
        <dbReference type="ChEBI" id="CHEBI:64642"/>
    </ligand>
</feature>
<dbReference type="EC" id="1.21.98.1" evidence="6"/>
<dbReference type="EMBL" id="LT981265">
    <property type="protein sequence ID" value="SPC34269.1"/>
    <property type="molecule type" value="Genomic_DNA"/>
</dbReference>
<feature type="binding site" evidence="6 7">
    <location>
        <position position="92"/>
    </location>
    <ligand>
        <name>[4Fe-4S] cluster</name>
        <dbReference type="ChEBI" id="CHEBI:49883"/>
        <note>4Fe-4S-S-AdoMet</note>
    </ligand>
</feature>
<dbReference type="InterPro" id="IPR034405">
    <property type="entry name" value="F420"/>
</dbReference>
<feature type="binding site" evidence="8">
    <location>
        <position position="322"/>
    </location>
    <ligand>
        <name>(3R)-3-methyl-D-ornithine</name>
        <dbReference type="ChEBI" id="CHEBI:64642"/>
    </ligand>
</feature>
<dbReference type="GO" id="GO:0016765">
    <property type="term" value="F:transferase activity, transferring alkyl or aryl (other than methyl) groups"/>
    <property type="evidence" value="ECO:0007669"/>
    <property type="project" value="InterPro"/>
</dbReference>
<dbReference type="SFLD" id="SFLDG01389">
    <property type="entry name" value="menaquinone_synthsis_involved"/>
    <property type="match status" value="1"/>
</dbReference>
<dbReference type="InterPro" id="IPR020050">
    <property type="entry name" value="FO_synthase_su2"/>
</dbReference>
<dbReference type="SFLD" id="SFLDS00029">
    <property type="entry name" value="Radical_SAM"/>
    <property type="match status" value="1"/>
</dbReference>
<dbReference type="PANTHER" id="PTHR43076:SF1">
    <property type="entry name" value="LIPOYL SYNTHASE 2"/>
    <property type="match status" value="1"/>
</dbReference>
<keyword evidence="3 6" id="KW-0479">Metal-binding</keyword>
<sequence length="392" mass="44513">MSKDKYHDFVLAYRGVVCMSNTLSLKSDVEDILIKALDSKRDEHLDYDECVRLMRSRDVNLIGKVANILKERLYGKTVSFINNLILNYTNVCITYCKFCAFYRPPRHSEGYTVSIDECIRRVGIAKELFNIKQVLMQGGHNPDLGIEYYESIFKAIKARFPDVAIHALSPSELDMIAKVERSSTKEILSRLKDAGLDSIPGGGAEILDDEVKRVISPLKIRSDEWLRIMEEAHMLGIKTSATMMYGHVESIEHRARSLMRIIDLQKRTHGFIAFIPWNFEPNNTELKREGLVKYSSGGMELLKMISISRIMLYGLIDHIQSSWLTNGIGMAQLALHYGADDFGGTLHGEEVVSATGARATTLTQERIVNAIMQVGMRAVERDNMYNIVRYFD</sequence>
<dbReference type="NCBIfam" id="TIGR00423">
    <property type="entry name" value="CofH family radical SAM protein"/>
    <property type="match status" value="1"/>
</dbReference>
<dbReference type="PROSITE" id="PS51918">
    <property type="entry name" value="RADICAL_SAM"/>
    <property type="match status" value="1"/>
</dbReference>
<dbReference type="GO" id="GO:0051539">
    <property type="term" value="F:4 iron, 4 sulfur cluster binding"/>
    <property type="evidence" value="ECO:0007669"/>
    <property type="project" value="UniProtKB-KW"/>
</dbReference>
<name>A0A2K5ARN7_9ARCH</name>
<dbReference type="KEGG" id="ncv:NCAV_1092"/>
<evidence type="ECO:0000313" key="10">
    <source>
        <dbReference type="EMBL" id="SPC34269.1"/>
    </source>
</evidence>
<dbReference type="InterPro" id="IPR022431">
    <property type="entry name" value="Cyclic_DHFL_synthase_mqnC"/>
</dbReference>
<dbReference type="InterPro" id="IPR006638">
    <property type="entry name" value="Elp3/MiaA/NifB-like_rSAM"/>
</dbReference>
<evidence type="ECO:0000313" key="11">
    <source>
        <dbReference type="Proteomes" id="UP000236248"/>
    </source>
</evidence>
<evidence type="ECO:0000256" key="8">
    <source>
        <dbReference type="PIRSR" id="PIRSR004762-2"/>
    </source>
</evidence>
<feature type="binding site" evidence="8">
    <location>
        <position position="98"/>
    </location>
    <ligand>
        <name>S-adenosyl-L-methionine</name>
        <dbReference type="ChEBI" id="CHEBI:59789"/>
    </ligand>
</feature>
<keyword evidence="6 10" id="KW-0560">Oxidoreductase</keyword>
<dbReference type="HAMAP" id="MF_00992">
    <property type="entry name" value="MqnC"/>
    <property type="match status" value="1"/>
</dbReference>
<dbReference type="InterPro" id="IPR001751">
    <property type="entry name" value="S100/CaBP7/8-like_CS"/>
</dbReference>
<dbReference type="SFLD" id="SFLDF00342">
    <property type="entry name" value="cyclic_dehypoxanthine_futalosi"/>
    <property type="match status" value="1"/>
</dbReference>
<evidence type="ECO:0000256" key="2">
    <source>
        <dbReference type="ARBA" id="ARBA00022691"/>
    </source>
</evidence>
<evidence type="ECO:0000256" key="4">
    <source>
        <dbReference type="ARBA" id="ARBA00023004"/>
    </source>
</evidence>
<dbReference type="InterPro" id="IPR058240">
    <property type="entry name" value="rSAM_sf"/>
</dbReference>
<dbReference type="PIRSF" id="PIRSF004762">
    <property type="entry name" value="CHP00423"/>
    <property type="match status" value="1"/>
</dbReference>
<dbReference type="SMART" id="SM00729">
    <property type="entry name" value="Elp3"/>
    <property type="match status" value="1"/>
</dbReference>
<dbReference type="InterPro" id="IPR007197">
    <property type="entry name" value="rSAM"/>
</dbReference>
<keyword evidence="2 6" id="KW-0949">S-adenosyl-L-methionine</keyword>
<dbReference type="Gene3D" id="3.20.20.70">
    <property type="entry name" value="Aldolase class I"/>
    <property type="match status" value="1"/>
</dbReference>
<comment type="similarity">
    <text evidence="6">Belongs to the radical SAM superfamily. MqnC family.</text>
</comment>
<gene>
    <name evidence="6 10" type="primary">mqnC</name>
    <name evidence="10" type="ORF">NCAV_1092</name>
</gene>
<dbReference type="GO" id="GO:0005506">
    <property type="term" value="F:iron ion binding"/>
    <property type="evidence" value="ECO:0007669"/>
    <property type="project" value="UniProtKB-UniRule"/>
</dbReference>
<feature type="binding site" evidence="6 7">
    <location>
        <position position="99"/>
    </location>
    <ligand>
        <name>[4Fe-4S] cluster</name>
        <dbReference type="ChEBI" id="CHEBI:49883"/>
        <note>4Fe-4S-S-AdoMet</note>
    </ligand>
</feature>
<comment type="function">
    <text evidence="6">Radical SAM enzyme that catalyzes the cyclization of dehypoxanthine futalosine (DHFL) into cyclic dehypoxanthine futalosine (CDHFL), a step in the biosynthesis of menaquinone (MK, vitamin K2).</text>
</comment>
<dbReference type="PANTHER" id="PTHR43076">
    <property type="entry name" value="FO SYNTHASE (COFH)"/>
    <property type="match status" value="1"/>
</dbReference>
<dbReference type="Pfam" id="PF04055">
    <property type="entry name" value="Radical_SAM"/>
    <property type="match status" value="1"/>
</dbReference>
<evidence type="ECO:0000259" key="9">
    <source>
        <dbReference type="PROSITE" id="PS51918"/>
    </source>
</evidence>
<evidence type="ECO:0000256" key="1">
    <source>
        <dbReference type="ARBA" id="ARBA00022485"/>
    </source>
</evidence>
<evidence type="ECO:0000256" key="5">
    <source>
        <dbReference type="ARBA" id="ARBA00023014"/>
    </source>
</evidence>
<dbReference type="GO" id="GO:0046992">
    <property type="term" value="F:oxidoreductase activity, acting on X-H and Y-H to form an X-Y bond"/>
    <property type="evidence" value="ECO:0007669"/>
    <property type="project" value="UniProtKB-UniRule"/>
</dbReference>
<organism evidence="10 11">
    <name type="scientific">Candidatus Nitrosocaldus cavascurensis</name>
    <dbReference type="NCBI Taxonomy" id="2058097"/>
    <lineage>
        <taxon>Archaea</taxon>
        <taxon>Nitrososphaerota</taxon>
        <taxon>Nitrososphaeria</taxon>
        <taxon>Candidatus Nitrosocaldales</taxon>
        <taxon>Candidatus Nitrosocaldaceae</taxon>
        <taxon>Candidatus Nitrosocaldus</taxon>
    </lineage>
</organism>
<evidence type="ECO:0000256" key="7">
    <source>
        <dbReference type="PIRSR" id="PIRSR004762-1"/>
    </source>
</evidence>
<protein>
    <recommendedName>
        <fullName evidence="6">Cyclic dehypoxanthine futalosine synthase</fullName>
        <shortName evidence="6">Cyclic DHFL synthase</shortName>
        <ecNumber evidence="6">1.21.98.1</ecNumber>
    </recommendedName>
    <alternativeName>
        <fullName evidence="6">Dehypoxanthine futalosine cyclase</fullName>
        <shortName evidence="6">DHFL cyclase</shortName>
    </alternativeName>
    <alternativeName>
        <fullName evidence="6">Menaquinone biosynthetic enzyme MqnC</fullName>
    </alternativeName>
</protein>
<dbReference type="InterPro" id="IPR013785">
    <property type="entry name" value="Aldolase_TIM"/>
</dbReference>
<feature type="binding site" evidence="8">
    <location>
        <position position="205"/>
    </location>
    <ligand>
        <name>S-adenosyl-L-methionine</name>
        <dbReference type="ChEBI" id="CHEBI:59789"/>
    </ligand>
</feature>
<feature type="binding site" evidence="6 7">
    <location>
        <position position="96"/>
    </location>
    <ligand>
        <name>[4Fe-4S] cluster</name>
        <dbReference type="ChEBI" id="CHEBI:49883"/>
        <note>4Fe-4S-S-AdoMet</note>
    </ligand>
</feature>
<keyword evidence="1 6" id="KW-0004">4Fe-4S</keyword>
<comment type="catalytic activity">
    <reaction evidence="6">
        <text>dehypoxanthine futalosine + S-adenosyl-L-methionine = cyclic dehypoxanthinylfutalosinate + 5'-deoxyadenosine + L-methionine + H(+)</text>
        <dbReference type="Rhea" id="RHEA:33083"/>
        <dbReference type="ChEBI" id="CHEBI:15378"/>
        <dbReference type="ChEBI" id="CHEBI:17319"/>
        <dbReference type="ChEBI" id="CHEBI:57844"/>
        <dbReference type="ChEBI" id="CHEBI:58864"/>
        <dbReference type="ChEBI" id="CHEBI:59789"/>
        <dbReference type="ChEBI" id="CHEBI:64270"/>
        <dbReference type="EC" id="1.21.98.1"/>
    </reaction>
</comment>
<keyword evidence="11" id="KW-1185">Reference proteome</keyword>
<dbReference type="InterPro" id="IPR045567">
    <property type="entry name" value="CofH/MnqC-like_C"/>
</dbReference>
<proteinExistence type="inferred from homology"/>
<dbReference type="SFLD" id="SFLDG01064">
    <property type="entry name" value="F420__menaquinone_cofactor_bio"/>
    <property type="match status" value="1"/>
</dbReference>
<dbReference type="NCBIfam" id="TIGR03699">
    <property type="entry name" value="menaquin_MqnC"/>
    <property type="match status" value="1"/>
</dbReference>
<dbReference type="Proteomes" id="UP000236248">
    <property type="component" value="Chromosome NCAV"/>
</dbReference>
<dbReference type="GO" id="GO:0009234">
    <property type="term" value="P:menaquinone biosynthetic process"/>
    <property type="evidence" value="ECO:0007669"/>
    <property type="project" value="UniProtKB-UniRule"/>
</dbReference>
<keyword evidence="5 6" id="KW-0411">Iron-sulfur</keyword>
<dbReference type="SUPFAM" id="SSF102114">
    <property type="entry name" value="Radical SAM enzymes"/>
    <property type="match status" value="1"/>
</dbReference>
<feature type="domain" description="Radical SAM core" evidence="9">
    <location>
        <begin position="78"/>
        <end position="315"/>
    </location>
</feature>
<keyword evidence="6" id="KW-0474">Menaquinone biosynthesis</keyword>
<reference evidence="11" key="1">
    <citation type="submission" date="2018-01" db="EMBL/GenBank/DDBJ databases">
        <authorList>
            <person name="Kerou L M."/>
        </authorList>
    </citation>
    <scope>NUCLEOTIDE SEQUENCE [LARGE SCALE GENOMIC DNA]</scope>
    <source>
        <strain evidence="11">SCU2</strain>
    </source>
</reference>
<evidence type="ECO:0000256" key="3">
    <source>
        <dbReference type="ARBA" id="ARBA00022723"/>
    </source>
</evidence>
<dbReference type="PROSITE" id="PS00303">
    <property type="entry name" value="S100_CABP"/>
    <property type="match status" value="1"/>
</dbReference>
<dbReference type="SFLD" id="SFLDF00343">
    <property type="entry name" value="aminofutalosine_synthase_(mqnE"/>
    <property type="match status" value="1"/>
</dbReference>
<dbReference type="AlphaFoldDB" id="A0A2K5ARN7"/>
<accession>A0A2K5ARN7</accession>
<evidence type="ECO:0000256" key="6">
    <source>
        <dbReference type="HAMAP-Rule" id="MF_00992"/>
    </source>
</evidence>
<dbReference type="Pfam" id="PF19288">
    <property type="entry name" value="CofH_C"/>
    <property type="match status" value="1"/>
</dbReference>
<comment type="cofactor">
    <cofactor evidence="6 7">
        <name>[4Fe-4S] cluster</name>
        <dbReference type="ChEBI" id="CHEBI:49883"/>
    </cofactor>
    <text evidence="6 7">Binds 1 [4Fe-4S] cluster. The cluster is coordinated with 3 cysteines and an exchangeable S-adenosyl-L-methionine.</text>
</comment>